<evidence type="ECO:0000313" key="3">
    <source>
        <dbReference type="Proteomes" id="UP000218505"/>
    </source>
</evidence>
<dbReference type="AlphaFoldDB" id="A0A290Z8J4"/>
<dbReference type="GO" id="GO:0016747">
    <property type="term" value="F:acyltransferase activity, transferring groups other than amino-acyl groups"/>
    <property type="evidence" value="ECO:0007669"/>
    <property type="project" value="InterPro"/>
</dbReference>
<evidence type="ECO:0000313" key="2">
    <source>
        <dbReference type="EMBL" id="ATE55340.1"/>
    </source>
</evidence>
<evidence type="ECO:0000259" key="1">
    <source>
        <dbReference type="PROSITE" id="PS51186"/>
    </source>
</evidence>
<protein>
    <submittedName>
        <fullName evidence="2">GNAT family N-acetyltransferase</fullName>
    </submittedName>
</protein>
<dbReference type="EMBL" id="CP023445">
    <property type="protein sequence ID" value="ATE55340.1"/>
    <property type="molecule type" value="Genomic_DNA"/>
</dbReference>
<dbReference type="Gene3D" id="3.40.630.30">
    <property type="match status" value="1"/>
</dbReference>
<sequence>MTTPEVTVRPATTADLEAVAEIYAHYVHHTTVTFDLVPPTVDDWRRKHDEVTARGLPFLIADHGGEVVGFAYLAPWRAKPAYRHTAEDTIYLAPAATGRGTGAALLEALLALADNSGIRQTIAVITEDGEGSLALHRRFGFTEAGRLEAVGYKHERWIGTILMQRPLPGRPDR</sequence>
<dbReference type="KEGG" id="apre:CNX65_20345"/>
<dbReference type="Proteomes" id="UP000218505">
    <property type="component" value="Chromosome"/>
</dbReference>
<accession>A0A290Z8J4</accession>
<organism evidence="2 3">
    <name type="scientific">Actinosynnema pretiosum</name>
    <dbReference type="NCBI Taxonomy" id="42197"/>
    <lineage>
        <taxon>Bacteria</taxon>
        <taxon>Bacillati</taxon>
        <taxon>Actinomycetota</taxon>
        <taxon>Actinomycetes</taxon>
        <taxon>Pseudonocardiales</taxon>
        <taxon>Pseudonocardiaceae</taxon>
        <taxon>Actinosynnema</taxon>
    </lineage>
</organism>
<name>A0A290Z8J4_9PSEU</name>
<dbReference type="Pfam" id="PF00583">
    <property type="entry name" value="Acetyltransf_1"/>
    <property type="match status" value="1"/>
</dbReference>
<proteinExistence type="predicted"/>
<gene>
    <name evidence="2" type="ORF">CNX65_20345</name>
</gene>
<reference evidence="2" key="1">
    <citation type="submission" date="2017-09" db="EMBL/GenBank/DDBJ databases">
        <title>Complete Genome Sequence of ansamitocin-producing Bacterium Actinosynnema pretiosum X47.</title>
        <authorList>
            <person name="Cao G."/>
            <person name="Zong G."/>
            <person name="Zhong C."/>
            <person name="Fu J."/>
        </authorList>
    </citation>
    <scope>NUCLEOTIDE SEQUENCE [LARGE SCALE GENOMIC DNA]</scope>
    <source>
        <strain evidence="2">X47</strain>
    </source>
</reference>
<dbReference type="InterPro" id="IPR000182">
    <property type="entry name" value="GNAT_dom"/>
</dbReference>
<dbReference type="PANTHER" id="PTHR43072">
    <property type="entry name" value="N-ACETYLTRANSFERASE"/>
    <property type="match status" value="1"/>
</dbReference>
<dbReference type="PANTHER" id="PTHR43072:SF8">
    <property type="entry name" value="ACYLTRANSFERASE FABY-RELATED"/>
    <property type="match status" value="1"/>
</dbReference>
<feature type="domain" description="N-acetyltransferase" evidence="1">
    <location>
        <begin position="6"/>
        <end position="168"/>
    </location>
</feature>
<dbReference type="PROSITE" id="PS51186">
    <property type="entry name" value="GNAT"/>
    <property type="match status" value="1"/>
</dbReference>
<dbReference type="RefSeq" id="WP_096495175.1">
    <property type="nucleotide sequence ID" value="NZ_CP023445.1"/>
</dbReference>
<keyword evidence="3" id="KW-1185">Reference proteome</keyword>
<dbReference type="InterPro" id="IPR016181">
    <property type="entry name" value="Acyl_CoA_acyltransferase"/>
</dbReference>
<dbReference type="SUPFAM" id="SSF55729">
    <property type="entry name" value="Acyl-CoA N-acyltransferases (Nat)"/>
    <property type="match status" value="1"/>
</dbReference>